<evidence type="ECO:0000313" key="4">
    <source>
        <dbReference type="Proteomes" id="UP000050741"/>
    </source>
</evidence>
<dbReference type="Pfam" id="PF05433">
    <property type="entry name" value="Rick_17kDa_Anti"/>
    <property type="match status" value="1"/>
</dbReference>
<feature type="compositionally biased region" description="Basic and acidic residues" evidence="1">
    <location>
        <begin position="227"/>
        <end position="275"/>
    </location>
</feature>
<keyword evidence="4" id="KW-1185">Reference proteome</keyword>
<evidence type="ECO:0000256" key="2">
    <source>
        <dbReference type="SAM" id="SignalP"/>
    </source>
</evidence>
<evidence type="ECO:0000259" key="3">
    <source>
        <dbReference type="Pfam" id="PF05433"/>
    </source>
</evidence>
<evidence type="ECO:0000313" key="5">
    <source>
        <dbReference type="WBParaSite" id="GPLIN_001191200"/>
    </source>
</evidence>
<evidence type="ECO:0000256" key="1">
    <source>
        <dbReference type="SAM" id="MobiDB-lite"/>
    </source>
</evidence>
<keyword evidence="2" id="KW-0732">Signal</keyword>
<protein>
    <submittedName>
        <fullName evidence="5">Rick_17kDa_Anti domain-containing protein</fullName>
    </submittedName>
</protein>
<dbReference type="AlphaFoldDB" id="A0A183CGA7"/>
<dbReference type="GO" id="GO:0019867">
    <property type="term" value="C:outer membrane"/>
    <property type="evidence" value="ECO:0007669"/>
    <property type="project" value="InterPro"/>
</dbReference>
<organism evidence="4 5">
    <name type="scientific">Globodera pallida</name>
    <name type="common">Potato cyst nematode worm</name>
    <name type="synonym">Heterodera pallida</name>
    <dbReference type="NCBI Taxonomy" id="36090"/>
    <lineage>
        <taxon>Eukaryota</taxon>
        <taxon>Metazoa</taxon>
        <taxon>Ecdysozoa</taxon>
        <taxon>Nematoda</taxon>
        <taxon>Chromadorea</taxon>
        <taxon>Rhabditida</taxon>
        <taxon>Tylenchina</taxon>
        <taxon>Tylenchomorpha</taxon>
        <taxon>Tylenchoidea</taxon>
        <taxon>Heteroderidae</taxon>
        <taxon>Heteroderinae</taxon>
        <taxon>Globodera</taxon>
    </lineage>
</organism>
<proteinExistence type="predicted"/>
<dbReference type="InterPro" id="IPR008816">
    <property type="entry name" value="Gly_zipper_2TM_dom"/>
</dbReference>
<reference evidence="4" key="1">
    <citation type="submission" date="2014-05" db="EMBL/GenBank/DDBJ databases">
        <title>The genome and life-stage specific transcriptomes of Globodera pallida elucidate key aspects of plant parasitism by a cyst nematode.</title>
        <authorList>
            <person name="Cotton J.A."/>
            <person name="Lilley C.J."/>
            <person name="Jones L.M."/>
            <person name="Kikuchi T."/>
            <person name="Reid A.J."/>
            <person name="Thorpe P."/>
            <person name="Tsai I.J."/>
            <person name="Beasley H."/>
            <person name="Blok V."/>
            <person name="Cock P.J.A."/>
            <person name="Van den Akker S.E."/>
            <person name="Holroyd N."/>
            <person name="Hunt M."/>
            <person name="Mantelin S."/>
            <person name="Naghra H."/>
            <person name="Pain A."/>
            <person name="Palomares-Rius J.E."/>
            <person name="Zarowiecki M."/>
            <person name="Berriman M."/>
            <person name="Jones J.T."/>
            <person name="Urwin P.E."/>
        </authorList>
    </citation>
    <scope>NUCLEOTIDE SEQUENCE [LARGE SCALE GENOMIC DNA]</scope>
    <source>
        <strain evidence="4">Lindley</strain>
    </source>
</reference>
<feature type="chain" id="PRO_5008147553" evidence="2">
    <location>
        <begin position="21"/>
        <end position="306"/>
    </location>
</feature>
<feature type="region of interest" description="Disordered" evidence="1">
    <location>
        <begin position="180"/>
        <end position="306"/>
    </location>
</feature>
<feature type="signal peptide" evidence="2">
    <location>
        <begin position="1"/>
        <end position="20"/>
    </location>
</feature>
<dbReference type="Proteomes" id="UP000050741">
    <property type="component" value="Unassembled WGS sequence"/>
</dbReference>
<feature type="domain" description="Glycine zipper 2TM" evidence="3">
    <location>
        <begin position="130"/>
        <end position="162"/>
    </location>
</feature>
<sequence length="306" mass="34055">MRILFAAAVAAAALATPAAAQGWNEREARADCRHDLRNSDTRGEYRREARDCRNDIANAQRQDRREWRRDYRRYRSYDYNRLPPGERYYNPSDYYRDGRYYRERRLSRNDRIYRGNDGRYYCRRSDGTTGLIVGGVAGGLLGNSLSNGRNATLGTLLGAAAGREGPGGNAGPFSYARALSSPRPCTGVHREANAGLEAGAPDTRHRGPRHKAGDQEAAQPQADEADAGNHDVEVAPRVRIGKRAERQADHGDRDHQIVEPPEQRDQRDQHERQGNDADEDREQNSQAASGISISVLRSAAGVKGEL</sequence>
<dbReference type="WBParaSite" id="GPLIN_001191200">
    <property type="protein sequence ID" value="GPLIN_001191200"/>
    <property type="gene ID" value="GPLIN_001191200"/>
</dbReference>
<accession>A0A183CGA7</accession>
<reference evidence="5" key="2">
    <citation type="submission" date="2016-06" db="UniProtKB">
        <authorList>
            <consortium name="WormBaseParasite"/>
        </authorList>
    </citation>
    <scope>IDENTIFICATION</scope>
</reference>
<name>A0A183CGA7_GLOPA</name>